<dbReference type="AlphaFoldDB" id="A0A9P7B6M6"/>
<proteinExistence type="predicted"/>
<reference evidence="3 4" key="1">
    <citation type="submission" date="2020-11" db="EMBL/GenBank/DDBJ databases">
        <title>Kefir isolates.</title>
        <authorList>
            <person name="Marcisauskas S."/>
            <person name="Kim Y."/>
            <person name="Blasche S."/>
        </authorList>
    </citation>
    <scope>NUCLEOTIDE SEQUENCE [LARGE SCALE GENOMIC DNA]</scope>
    <source>
        <strain evidence="3 4">KR</strain>
    </source>
</reference>
<keyword evidence="4" id="KW-1185">Reference proteome</keyword>
<comment type="caution">
    <text evidence="3">The sequence shown here is derived from an EMBL/GenBank/DDBJ whole genome shotgun (WGS) entry which is preliminary data.</text>
</comment>
<organism evidence="3 4">
    <name type="scientific">Rhodotorula mucilaginosa</name>
    <name type="common">Yeast</name>
    <name type="synonym">Rhodotorula rubra</name>
    <dbReference type="NCBI Taxonomy" id="5537"/>
    <lineage>
        <taxon>Eukaryota</taxon>
        <taxon>Fungi</taxon>
        <taxon>Dikarya</taxon>
        <taxon>Basidiomycota</taxon>
        <taxon>Pucciniomycotina</taxon>
        <taxon>Microbotryomycetes</taxon>
        <taxon>Sporidiobolales</taxon>
        <taxon>Sporidiobolaceae</taxon>
        <taxon>Rhodotorula</taxon>
    </lineage>
</organism>
<accession>A0A9P7B6M6</accession>
<feature type="domain" description="Myb-like" evidence="2">
    <location>
        <begin position="963"/>
        <end position="1021"/>
    </location>
</feature>
<evidence type="ECO:0000259" key="2">
    <source>
        <dbReference type="SMART" id="SM00717"/>
    </source>
</evidence>
<feature type="region of interest" description="Disordered" evidence="1">
    <location>
        <begin position="1"/>
        <end position="119"/>
    </location>
</feature>
<feature type="region of interest" description="Disordered" evidence="1">
    <location>
        <begin position="685"/>
        <end position="959"/>
    </location>
</feature>
<feature type="compositionally biased region" description="Basic and acidic residues" evidence="1">
    <location>
        <begin position="734"/>
        <end position="746"/>
    </location>
</feature>
<dbReference type="InterPro" id="IPR001005">
    <property type="entry name" value="SANT/Myb"/>
</dbReference>
<dbReference type="Gene3D" id="1.10.10.60">
    <property type="entry name" value="Homeodomain-like"/>
    <property type="match status" value="1"/>
</dbReference>
<feature type="compositionally biased region" description="Polar residues" evidence="1">
    <location>
        <begin position="9"/>
        <end position="19"/>
    </location>
</feature>
<protein>
    <recommendedName>
        <fullName evidence="2">Myb-like domain-containing protein</fullName>
    </recommendedName>
</protein>
<evidence type="ECO:0000256" key="1">
    <source>
        <dbReference type="SAM" id="MobiDB-lite"/>
    </source>
</evidence>
<evidence type="ECO:0000313" key="3">
    <source>
        <dbReference type="EMBL" id="KAG0661677.1"/>
    </source>
</evidence>
<feature type="region of interest" description="Disordered" evidence="1">
    <location>
        <begin position="402"/>
        <end position="459"/>
    </location>
</feature>
<name>A0A9P7B6M6_RHOMI</name>
<dbReference type="Proteomes" id="UP000777482">
    <property type="component" value="Unassembled WGS sequence"/>
</dbReference>
<dbReference type="OrthoDB" id="2527453at2759"/>
<evidence type="ECO:0000313" key="4">
    <source>
        <dbReference type="Proteomes" id="UP000777482"/>
    </source>
</evidence>
<sequence>MASNAARPSINQPNNNNQARRGLQPASAAPRRTAATSTTGGHTSGGLFAHAGQRAQTSPRRTPRASLSVSSAAAAAPGTRRTVAAPLTPSLSNAQLKAHQLVRTPASRRRERIATSAAGRGGASAAVAGTASKSRWRASLAGVPGPEAAAKLAERHEVVRVTASDALEELLEVGLDAAGEENGSYAISEKTQSLVTVFQGSKSKYLSDAPFLETGAIAHVLPQEANDPNSRLNALVRICNLTTFMHLVLSAAPDPGTGVSTHDGLNKLRQAADAMLRHVKPPQDPINDATLKLLVDLKCQMYIAAASLARGQVDATPYFSAPLSSHLPHAASIAMTDRSASAKFASMQSHALNTITETGGDWVVLRTKWTWSATVTDTRNWVEGIVLNSGLGLGTPLANDLEQDAEREDSPVSEDRESPAGGDPFGTPTAAFTGGPSQQAAAIAAAADAPEAPTNEEDAESDFLVVEEVEQLEVVQVAEEIEEDADADEDEDDDSVSRRSANASGRNSAEGSDDQLAGADERQSSEVQLGLSVHPSPSGQEEEASTRARGDESPASDDASLDDAAEAAQVESFLQLFTELRPEESLGDVSTGLGVAARHSPLPGAAADHVHQADAVESELEDEGPGTLEGELFQMLGEHGDDETMTANAIRDGLAAGAATTTAPAQGTLRFNAANQLYRDAAPKSKSAFFDNRQPGEKIQFDSQSIGGEDEQPVAGPSGANRRRRRRSASSEQRSPEQFRGREERLASPLPSRRVLENEDDDDDDAPRPAPAAVPLHDTQAFEADHYADEFGGGFDEAGGSDRSEIAVAHHANRARDGGASKARQRAAPGAKRRGTSAAKQPSAQVKRAAAFAGSLAAGAPASSRKATAARRSDSPTSDFDSLSSSDGDTSVDSRRQIRRPSTQKHREAPNRKRQRVDRFVLSSDDEPVERDRSQSKRQRRIDPPRAAGSGNIYFQDRNQPGARIDWTPEETRLLHQYLREYGCDWKRMMERSGPHGTEDQTFRNRTNVSLKDKAVNEKLWLLKHDHEVPGYFAGVHVPASKLPRVQPQLRAIETDESE</sequence>
<feature type="compositionally biased region" description="Low complexity" evidence="1">
    <location>
        <begin position="498"/>
        <end position="510"/>
    </location>
</feature>
<feature type="compositionally biased region" description="Low complexity" evidence="1">
    <location>
        <begin position="875"/>
        <end position="891"/>
    </location>
</feature>
<feature type="compositionally biased region" description="Low complexity" evidence="1">
    <location>
        <begin position="440"/>
        <end position="453"/>
    </location>
</feature>
<feature type="compositionally biased region" description="Low complexity" evidence="1">
    <location>
        <begin position="64"/>
        <end position="86"/>
    </location>
</feature>
<feature type="region of interest" description="Disordered" evidence="1">
    <location>
        <begin position="474"/>
        <end position="567"/>
    </location>
</feature>
<feature type="compositionally biased region" description="Basic and acidic residues" evidence="1">
    <location>
        <begin position="408"/>
        <end position="418"/>
    </location>
</feature>
<dbReference type="EMBL" id="PUHQ01000033">
    <property type="protein sequence ID" value="KAG0661677.1"/>
    <property type="molecule type" value="Genomic_DNA"/>
</dbReference>
<dbReference type="InterPro" id="IPR052833">
    <property type="entry name" value="Telomeric_DNA-bd_trans-reg"/>
</dbReference>
<feature type="region of interest" description="Disordered" evidence="1">
    <location>
        <begin position="604"/>
        <end position="626"/>
    </location>
</feature>
<dbReference type="SUPFAM" id="SSF46689">
    <property type="entry name" value="Homeodomain-like"/>
    <property type="match status" value="1"/>
</dbReference>
<gene>
    <name evidence="3" type="ORF">C6P46_003898</name>
</gene>
<feature type="compositionally biased region" description="Low complexity" evidence="1">
    <location>
        <begin position="25"/>
        <end position="41"/>
    </location>
</feature>
<feature type="compositionally biased region" description="Acidic residues" evidence="1">
    <location>
        <begin position="479"/>
        <end position="494"/>
    </location>
</feature>
<dbReference type="GO" id="GO:0010833">
    <property type="term" value="P:telomere maintenance via telomere lengthening"/>
    <property type="evidence" value="ECO:0007669"/>
    <property type="project" value="TreeGrafter"/>
</dbReference>
<dbReference type="GO" id="GO:0003691">
    <property type="term" value="F:double-stranded telomeric DNA binding"/>
    <property type="evidence" value="ECO:0007669"/>
    <property type="project" value="TreeGrafter"/>
</dbReference>
<feature type="compositionally biased region" description="Low complexity" evidence="1">
    <location>
        <begin position="849"/>
        <end position="867"/>
    </location>
</feature>
<dbReference type="SMART" id="SM00717">
    <property type="entry name" value="SANT"/>
    <property type="match status" value="1"/>
</dbReference>
<dbReference type="InterPro" id="IPR009057">
    <property type="entry name" value="Homeodomain-like_sf"/>
</dbReference>
<dbReference type="PANTHER" id="PTHR47807">
    <property type="entry name" value="PROTEIN TBF1"/>
    <property type="match status" value="1"/>
</dbReference>
<dbReference type="PANTHER" id="PTHR47807:SF1">
    <property type="entry name" value="PROTEIN TBF1"/>
    <property type="match status" value="1"/>
</dbReference>